<feature type="transmembrane region" description="Helical" evidence="7">
    <location>
        <begin position="115"/>
        <end position="137"/>
    </location>
</feature>
<gene>
    <name evidence="8" type="ORF">HHL28_07575</name>
</gene>
<feature type="region of interest" description="Disordered" evidence="6">
    <location>
        <begin position="1"/>
        <end position="33"/>
    </location>
</feature>
<dbReference type="PANTHER" id="PTHR39087">
    <property type="entry name" value="UPF0104 MEMBRANE PROTEIN MJ1595"/>
    <property type="match status" value="1"/>
</dbReference>
<evidence type="ECO:0000256" key="5">
    <source>
        <dbReference type="ARBA" id="ARBA00023136"/>
    </source>
</evidence>
<evidence type="ECO:0000313" key="9">
    <source>
        <dbReference type="Proteomes" id="UP000501891"/>
    </source>
</evidence>
<sequence length="349" mass="36263">MDSSVHPLPSGQTELEDTPDSGIAGAAGSGSGPSARMKTWTGIATVVFIVALLGVAVHHVMEKVDFAEVWAYLTGLPMQAVLEAVAMTAAGYLVLTLYDVSALRFLKIRVPYSTTALASFAGYAISNNVGWAVISGAGVRYRVYSVAGLRAADVAKVLVFSTTTFTLGVTFTGAIGMLVGPHPVATILSIPDLAVQLIAGASLAFLLALCVIAGVTHKPVKLWRWSFSTPSSKVVISQIVIASVEIVLAAAALWVLMPPDHEVSFGGFLGVFSAALVVSMVSHVPGGLGVFESIMLLGLSVQGASAGAVLGALLAFRAVYYVLPLAVAGLLMLAWEAKAHGKRMLAKRR</sequence>
<dbReference type="Proteomes" id="UP000501891">
    <property type="component" value="Chromosome"/>
</dbReference>
<feature type="transmembrane region" description="Helical" evidence="7">
    <location>
        <begin position="193"/>
        <end position="215"/>
    </location>
</feature>
<dbReference type="EMBL" id="CP051775">
    <property type="protein sequence ID" value="QJE72964.1"/>
    <property type="molecule type" value="Genomic_DNA"/>
</dbReference>
<evidence type="ECO:0000256" key="4">
    <source>
        <dbReference type="ARBA" id="ARBA00022989"/>
    </source>
</evidence>
<evidence type="ECO:0000256" key="6">
    <source>
        <dbReference type="SAM" id="MobiDB-lite"/>
    </source>
</evidence>
<dbReference type="Pfam" id="PF03706">
    <property type="entry name" value="LPG_synthase_TM"/>
    <property type="match status" value="1"/>
</dbReference>
<keyword evidence="3 7" id="KW-0812">Transmembrane</keyword>
<accession>A0A858R6I1</accession>
<keyword evidence="4 7" id="KW-1133">Transmembrane helix</keyword>
<keyword evidence="9" id="KW-1185">Reference proteome</keyword>
<protein>
    <submittedName>
        <fullName evidence="8">UPF0104 family protein</fullName>
    </submittedName>
</protein>
<reference evidence="8" key="1">
    <citation type="submission" date="2020-04" db="EMBL/GenBank/DDBJ databases">
        <title>A desert anoxygenic phototrophic bacterium fixes CO2 using RubisCO under aerobic conditions.</title>
        <authorList>
            <person name="Tang K."/>
        </authorList>
    </citation>
    <scope>NUCLEOTIDE SEQUENCE [LARGE SCALE GENOMIC DNA]</scope>
    <source>
        <strain evidence="8">MIMtkB3</strain>
    </source>
</reference>
<evidence type="ECO:0000256" key="2">
    <source>
        <dbReference type="ARBA" id="ARBA00022475"/>
    </source>
</evidence>
<dbReference type="AlphaFoldDB" id="A0A858R6I1"/>
<dbReference type="KEGG" id="acru:HHL28_07575"/>
<feature type="transmembrane region" description="Helical" evidence="7">
    <location>
        <begin position="157"/>
        <end position="181"/>
    </location>
</feature>
<dbReference type="InterPro" id="IPR022791">
    <property type="entry name" value="L-PG_synthase/AglD"/>
</dbReference>
<name>A0A858R6I1_9PROT</name>
<evidence type="ECO:0000313" key="8">
    <source>
        <dbReference type="EMBL" id="QJE72964.1"/>
    </source>
</evidence>
<proteinExistence type="predicted"/>
<dbReference type="PANTHER" id="PTHR39087:SF2">
    <property type="entry name" value="UPF0104 MEMBRANE PROTEIN MJ1595"/>
    <property type="match status" value="1"/>
</dbReference>
<keyword evidence="2" id="KW-1003">Cell membrane</keyword>
<dbReference type="GO" id="GO:0005886">
    <property type="term" value="C:plasma membrane"/>
    <property type="evidence" value="ECO:0007669"/>
    <property type="project" value="UniProtKB-SubCell"/>
</dbReference>
<evidence type="ECO:0000256" key="1">
    <source>
        <dbReference type="ARBA" id="ARBA00004651"/>
    </source>
</evidence>
<feature type="transmembrane region" description="Helical" evidence="7">
    <location>
        <begin position="69"/>
        <end position="95"/>
    </location>
</feature>
<feature type="transmembrane region" description="Helical" evidence="7">
    <location>
        <begin position="321"/>
        <end position="339"/>
    </location>
</feature>
<keyword evidence="5 7" id="KW-0472">Membrane</keyword>
<feature type="transmembrane region" description="Helical" evidence="7">
    <location>
        <begin position="235"/>
        <end position="257"/>
    </location>
</feature>
<feature type="transmembrane region" description="Helical" evidence="7">
    <location>
        <begin position="263"/>
        <end position="282"/>
    </location>
</feature>
<comment type="subcellular location">
    <subcellularLocation>
        <location evidence="1">Cell membrane</location>
        <topology evidence="1">Multi-pass membrane protein</topology>
    </subcellularLocation>
</comment>
<evidence type="ECO:0000256" key="3">
    <source>
        <dbReference type="ARBA" id="ARBA00022692"/>
    </source>
</evidence>
<feature type="transmembrane region" description="Helical" evidence="7">
    <location>
        <begin position="39"/>
        <end position="57"/>
    </location>
</feature>
<evidence type="ECO:0000256" key="7">
    <source>
        <dbReference type="SAM" id="Phobius"/>
    </source>
</evidence>
<organism evidence="8 9">
    <name type="scientific">Aerophototrophica crusticola</name>
    <dbReference type="NCBI Taxonomy" id="1709002"/>
    <lineage>
        <taxon>Bacteria</taxon>
        <taxon>Pseudomonadati</taxon>
        <taxon>Pseudomonadota</taxon>
        <taxon>Alphaproteobacteria</taxon>
        <taxon>Rhodospirillales</taxon>
        <taxon>Rhodospirillaceae</taxon>
        <taxon>Aerophototrophica</taxon>
    </lineage>
</organism>